<protein>
    <submittedName>
        <fullName evidence="1">Uncharacterized protein</fullName>
    </submittedName>
</protein>
<sequence length="92" mass="10365">MRIDVTRKQRFGMMSGQSLPLDRRGGLNPLQEAAQKLADYARFQGRYKARELVGLLSSQSERAARSIAPAVKIHIYIAGEPEGRMPVNLRLR</sequence>
<dbReference type="AlphaFoldDB" id="A0A1U9Z6H9"/>
<keyword evidence="2" id="KW-1185">Reference proteome</keyword>
<evidence type="ECO:0000313" key="1">
    <source>
        <dbReference type="EMBL" id="AQZ53317.1"/>
    </source>
</evidence>
<name>A0A1U9Z6H9_9HYPH</name>
<gene>
    <name evidence="1" type="ORF">Mame_04017</name>
</gene>
<reference evidence="1 2" key="1">
    <citation type="submission" date="2017-03" db="EMBL/GenBank/DDBJ databases">
        <title>Foreign affairs: Plasmid Transfer between Roseobacters and Rhizobia.</title>
        <authorList>
            <person name="Bartling P."/>
            <person name="Bunk B."/>
            <person name="Overmann J."/>
            <person name="Brinkmann H."/>
            <person name="Petersen J."/>
        </authorList>
    </citation>
    <scope>NUCLEOTIDE SEQUENCE [LARGE SCALE GENOMIC DNA]</scope>
    <source>
        <strain evidence="1 2">MACL11</strain>
    </source>
</reference>
<dbReference type="EMBL" id="CP020330">
    <property type="protein sequence ID" value="AQZ53317.1"/>
    <property type="molecule type" value="Genomic_DNA"/>
</dbReference>
<proteinExistence type="predicted"/>
<evidence type="ECO:0000313" key="2">
    <source>
        <dbReference type="Proteomes" id="UP000191135"/>
    </source>
</evidence>
<accession>A0A1U9Z6H9</accession>
<dbReference type="KEGG" id="mmed:Mame_04017"/>
<organism evidence="1 2">
    <name type="scientific">Martelella mediterranea DSM 17316</name>
    <dbReference type="NCBI Taxonomy" id="1122214"/>
    <lineage>
        <taxon>Bacteria</taxon>
        <taxon>Pseudomonadati</taxon>
        <taxon>Pseudomonadota</taxon>
        <taxon>Alphaproteobacteria</taxon>
        <taxon>Hyphomicrobiales</taxon>
        <taxon>Aurantimonadaceae</taxon>
        <taxon>Martelella</taxon>
    </lineage>
</organism>
<dbReference type="Proteomes" id="UP000191135">
    <property type="component" value="Chromosome"/>
</dbReference>